<evidence type="ECO:0000256" key="1">
    <source>
        <dbReference type="ARBA" id="ARBA00009865"/>
    </source>
</evidence>
<dbReference type="Proteomes" id="UP000237340">
    <property type="component" value="Unassembled WGS sequence"/>
</dbReference>
<dbReference type="AlphaFoldDB" id="A0A2S3ZF12"/>
<evidence type="ECO:0000256" key="2">
    <source>
        <dbReference type="ARBA" id="ARBA00022801"/>
    </source>
</evidence>
<dbReference type="PANTHER" id="PTHR42812">
    <property type="entry name" value="BETA-XYLOSIDASE"/>
    <property type="match status" value="1"/>
</dbReference>
<comment type="similarity">
    <text evidence="1 6">Belongs to the glycosyl hydrolase 43 family.</text>
</comment>
<dbReference type="InterPro" id="IPR023296">
    <property type="entry name" value="Glyco_hydro_beta-prop_sf"/>
</dbReference>
<feature type="site" description="Important for catalytic activity, responsible for pKa modulation of the active site Glu and correct orientation of both the proton donor and substrate" evidence="5">
    <location>
        <position position="160"/>
    </location>
</feature>
<name>A0A2S3ZF12_9MICO</name>
<feature type="chain" id="PRO_5039487736" description="Arabinan endo-1,5-alpha-L-arabinosidase" evidence="8">
    <location>
        <begin position="26"/>
        <end position="329"/>
    </location>
</feature>
<reference evidence="9 10" key="1">
    <citation type="submission" date="2018-01" db="EMBL/GenBank/DDBJ databases">
        <title>Cryobacterium sp. nov., from glaciers in China.</title>
        <authorList>
            <person name="Liu Q."/>
            <person name="Xin Y.-H."/>
        </authorList>
    </citation>
    <scope>NUCLEOTIDE SEQUENCE [LARGE SCALE GENOMIC DNA]</scope>
    <source>
        <strain evidence="9 10">TMN-42</strain>
    </source>
</reference>
<dbReference type="GO" id="GO:0005975">
    <property type="term" value="P:carbohydrate metabolic process"/>
    <property type="evidence" value="ECO:0007669"/>
    <property type="project" value="InterPro"/>
</dbReference>
<evidence type="ECO:0008006" key="11">
    <source>
        <dbReference type="Google" id="ProtNLM"/>
    </source>
</evidence>
<dbReference type="EMBL" id="PPXD01000015">
    <property type="protein sequence ID" value="POH65264.1"/>
    <property type="molecule type" value="Genomic_DNA"/>
</dbReference>
<feature type="active site" description="Proton acceptor" evidence="4">
    <location>
        <position position="47"/>
    </location>
</feature>
<feature type="signal peptide" evidence="8">
    <location>
        <begin position="1"/>
        <end position="25"/>
    </location>
</feature>
<accession>A0A2S3ZF12</accession>
<keyword evidence="8" id="KW-0732">Signal</keyword>
<evidence type="ECO:0000256" key="3">
    <source>
        <dbReference type="ARBA" id="ARBA00023295"/>
    </source>
</evidence>
<evidence type="ECO:0000313" key="9">
    <source>
        <dbReference type="EMBL" id="POH65264.1"/>
    </source>
</evidence>
<protein>
    <recommendedName>
        <fullName evidence="11">Arabinan endo-1,5-alpha-L-arabinosidase</fullName>
    </recommendedName>
</protein>
<gene>
    <name evidence="9" type="ORF">C3B61_10225</name>
</gene>
<evidence type="ECO:0000256" key="7">
    <source>
        <dbReference type="SAM" id="MobiDB-lite"/>
    </source>
</evidence>
<evidence type="ECO:0000256" key="8">
    <source>
        <dbReference type="SAM" id="SignalP"/>
    </source>
</evidence>
<dbReference type="Gene3D" id="2.115.10.20">
    <property type="entry name" value="Glycosyl hydrolase domain, family 43"/>
    <property type="match status" value="1"/>
</dbReference>
<feature type="active site" description="Proton donor" evidence="4">
    <location>
        <position position="220"/>
    </location>
</feature>
<dbReference type="InterPro" id="IPR051795">
    <property type="entry name" value="Glycosyl_Hydrlase_43"/>
</dbReference>
<dbReference type="InterPro" id="IPR006710">
    <property type="entry name" value="Glyco_hydro_43"/>
</dbReference>
<dbReference type="PANTHER" id="PTHR42812:SF5">
    <property type="entry name" value="ENDO-ARABINASE"/>
    <property type="match status" value="1"/>
</dbReference>
<dbReference type="PROSITE" id="PS51257">
    <property type="entry name" value="PROKAR_LIPOPROTEIN"/>
    <property type="match status" value="1"/>
</dbReference>
<keyword evidence="3 6" id="KW-0326">Glycosidase</keyword>
<dbReference type="Pfam" id="PF04616">
    <property type="entry name" value="Glyco_hydro_43"/>
    <property type="match status" value="1"/>
</dbReference>
<keyword evidence="2 6" id="KW-0378">Hydrolase</keyword>
<sequence length="329" mass="34605">MSLRRAGASVLVCAAVAFLGGCGPAGSLDAAATDVPAAFAIDQDFPDPDVLLVGDSYYAYATNSLTANVQFATSTDLQSWEVQDGDVFPDLPDWADTGRTWAPEVTSGPDGTFLLYFTAADRASGLQCIGVASAASATGPFVATSTVPLICPTGEGGAIDAGAFVDADGSRWLLWKNDGNCCSLDTWLQLSPLSPDGRTLTGEPTRLIKQSEEWHGTVVEAPILIRHDDEYVLFYSANSYADDSYAMGFATAPTLQGPYTNGAEPLFSTESSGDRYLGPGGQDVVSPGPDQPGGDQIVLHSWDPAYVYRGMSVLQLDWVDGRPTVVPPA</sequence>
<dbReference type="GO" id="GO:0004553">
    <property type="term" value="F:hydrolase activity, hydrolyzing O-glycosyl compounds"/>
    <property type="evidence" value="ECO:0007669"/>
    <property type="project" value="InterPro"/>
</dbReference>
<evidence type="ECO:0000313" key="10">
    <source>
        <dbReference type="Proteomes" id="UP000237340"/>
    </source>
</evidence>
<feature type="region of interest" description="Disordered" evidence="7">
    <location>
        <begin position="263"/>
        <end position="293"/>
    </location>
</feature>
<keyword evidence="10" id="KW-1185">Reference proteome</keyword>
<organism evidence="9 10">
    <name type="scientific">Cryobacterium zongtaii</name>
    <dbReference type="NCBI Taxonomy" id="1259217"/>
    <lineage>
        <taxon>Bacteria</taxon>
        <taxon>Bacillati</taxon>
        <taxon>Actinomycetota</taxon>
        <taxon>Actinomycetes</taxon>
        <taxon>Micrococcales</taxon>
        <taxon>Microbacteriaceae</taxon>
        <taxon>Cryobacterium</taxon>
    </lineage>
</organism>
<dbReference type="RefSeq" id="WP_103460521.1">
    <property type="nucleotide sequence ID" value="NZ_PPXD01000015.1"/>
</dbReference>
<dbReference type="CDD" id="cd08999">
    <property type="entry name" value="GH43_ABN-like"/>
    <property type="match status" value="1"/>
</dbReference>
<proteinExistence type="inferred from homology"/>
<dbReference type="SUPFAM" id="SSF75005">
    <property type="entry name" value="Arabinanase/levansucrase/invertase"/>
    <property type="match status" value="1"/>
</dbReference>
<evidence type="ECO:0000256" key="6">
    <source>
        <dbReference type="RuleBase" id="RU361187"/>
    </source>
</evidence>
<comment type="caution">
    <text evidence="9">The sequence shown here is derived from an EMBL/GenBank/DDBJ whole genome shotgun (WGS) entry which is preliminary data.</text>
</comment>
<evidence type="ECO:0000256" key="4">
    <source>
        <dbReference type="PIRSR" id="PIRSR606710-1"/>
    </source>
</evidence>
<evidence type="ECO:0000256" key="5">
    <source>
        <dbReference type="PIRSR" id="PIRSR606710-2"/>
    </source>
</evidence>